<protein>
    <submittedName>
        <fullName evidence="5">FAD-binding PCMH-type domain-containing protein</fullName>
    </submittedName>
</protein>
<dbReference type="GO" id="GO:0016020">
    <property type="term" value="C:membrane"/>
    <property type="evidence" value="ECO:0007669"/>
    <property type="project" value="InterPro"/>
</dbReference>
<dbReference type="GO" id="GO:0003885">
    <property type="term" value="F:D-arabinono-1,4-lactone oxidase activity"/>
    <property type="evidence" value="ECO:0007669"/>
    <property type="project" value="InterPro"/>
</dbReference>
<dbReference type="InterPro" id="IPR016167">
    <property type="entry name" value="FAD-bd_PCMH_sub1"/>
</dbReference>
<dbReference type="InterPro" id="IPR016171">
    <property type="entry name" value="Vanillyl_alc_oxidase_C-sub2"/>
</dbReference>
<proteinExistence type="predicted"/>
<keyword evidence="4" id="KW-1185">Reference proteome</keyword>
<feature type="signal peptide" evidence="2">
    <location>
        <begin position="1"/>
        <end position="25"/>
    </location>
</feature>
<dbReference type="InterPro" id="IPR010031">
    <property type="entry name" value="FAD_lactone_oxidase-like"/>
</dbReference>
<sequence>MGTQLHIANLLLVLFLLLLLDSSDSLKYESNCDNEKDATIRLHNWGGNFFFCTQNIEYPRTTAEVQQIVRRAKKLRVLGSRHSYNQIADSCGTILSTIGMNSIVSINVTAATVTVQPGITYADLAPTLYANNFALANLAALAEVTVAGATQTCSHGSGLSNSNLATHVRSLQIVLANGTLATFGPNSAELKAVACGLGAFGVVTELELNLVPSFDTISYNFIDMPTQNLYEHFDEIHNLGYTDAMMTTLANTSAWTRVTITVVANSSQDQKISNMISLFGASRSFAPSPPLITEVNKVQPWYYGLLTYRLGLSGNDGSGTQSEFFVPYKNGVPALRALFELSPQIQPLISALVIRTVKGDDLWMSMHNGHKQMVAIHFNWLDNKTSAVNPVLLQVEQVLAKFGARPHWGKHFTMDPKQFLKRSYPRLDDFRKLANKLDPKRKFENKFLNDNVFV</sequence>
<dbReference type="PIRSF" id="PIRSF000136">
    <property type="entry name" value="LGO_GLO"/>
    <property type="match status" value="1"/>
</dbReference>
<accession>A0A914HX92</accession>
<dbReference type="InterPro" id="IPR007173">
    <property type="entry name" value="ALO_C"/>
</dbReference>
<evidence type="ECO:0000259" key="3">
    <source>
        <dbReference type="PROSITE" id="PS51387"/>
    </source>
</evidence>
<evidence type="ECO:0000256" key="2">
    <source>
        <dbReference type="SAM" id="SignalP"/>
    </source>
</evidence>
<keyword evidence="1" id="KW-0560">Oxidoreductase</keyword>
<dbReference type="InterPro" id="IPR016166">
    <property type="entry name" value="FAD-bd_PCMH"/>
</dbReference>
<evidence type="ECO:0000256" key="1">
    <source>
        <dbReference type="ARBA" id="ARBA00023002"/>
    </source>
</evidence>
<feature type="chain" id="PRO_5036873224" evidence="2">
    <location>
        <begin position="26"/>
        <end position="454"/>
    </location>
</feature>
<dbReference type="PROSITE" id="PS51387">
    <property type="entry name" value="FAD_PCMH"/>
    <property type="match status" value="1"/>
</dbReference>
<dbReference type="InterPro" id="IPR036318">
    <property type="entry name" value="FAD-bd_PCMH-like_sf"/>
</dbReference>
<dbReference type="AlphaFoldDB" id="A0A914HX92"/>
<dbReference type="Gene3D" id="3.30.43.10">
    <property type="entry name" value="Uridine Diphospho-n-acetylenolpyruvylglucosamine Reductase, domain 2"/>
    <property type="match status" value="1"/>
</dbReference>
<dbReference type="Gene3D" id="3.30.465.10">
    <property type="match status" value="1"/>
</dbReference>
<dbReference type="WBParaSite" id="Gr19_v10_g5502.t4">
    <property type="protein sequence ID" value="Gr19_v10_g5502.t4"/>
    <property type="gene ID" value="Gr19_v10_g5502"/>
</dbReference>
<dbReference type="PANTHER" id="PTHR43762:SF1">
    <property type="entry name" value="D-ARABINONO-1,4-LACTONE OXIDASE"/>
    <property type="match status" value="1"/>
</dbReference>
<dbReference type="SUPFAM" id="SSF56176">
    <property type="entry name" value="FAD-binding/transporter-associated domain-like"/>
    <property type="match status" value="1"/>
</dbReference>
<reference evidence="5" key="1">
    <citation type="submission" date="2022-11" db="UniProtKB">
        <authorList>
            <consortium name="WormBaseParasite"/>
        </authorList>
    </citation>
    <scope>IDENTIFICATION</scope>
</reference>
<dbReference type="Pfam" id="PF01565">
    <property type="entry name" value="FAD_binding_4"/>
    <property type="match status" value="1"/>
</dbReference>
<dbReference type="Gene3D" id="1.10.45.10">
    <property type="entry name" value="Vanillyl-alcohol Oxidase, Chain A, domain 4"/>
    <property type="match status" value="1"/>
</dbReference>
<dbReference type="Proteomes" id="UP000887572">
    <property type="component" value="Unplaced"/>
</dbReference>
<evidence type="ECO:0000313" key="4">
    <source>
        <dbReference type="Proteomes" id="UP000887572"/>
    </source>
</evidence>
<dbReference type="PANTHER" id="PTHR43762">
    <property type="entry name" value="L-GULONOLACTONE OXIDASE"/>
    <property type="match status" value="1"/>
</dbReference>
<dbReference type="InterPro" id="IPR016169">
    <property type="entry name" value="FAD-bd_PCMH_sub2"/>
</dbReference>
<evidence type="ECO:0000313" key="5">
    <source>
        <dbReference type="WBParaSite" id="Gr19_v10_g5502.t4"/>
    </source>
</evidence>
<dbReference type="Gene3D" id="3.30.70.2520">
    <property type="match status" value="1"/>
</dbReference>
<dbReference type="Pfam" id="PF04030">
    <property type="entry name" value="ALO"/>
    <property type="match status" value="1"/>
</dbReference>
<name>A0A914HX92_GLORO</name>
<dbReference type="GO" id="GO:0071949">
    <property type="term" value="F:FAD binding"/>
    <property type="evidence" value="ECO:0007669"/>
    <property type="project" value="InterPro"/>
</dbReference>
<dbReference type="InterPro" id="IPR006094">
    <property type="entry name" value="Oxid_FAD_bind_N"/>
</dbReference>
<feature type="domain" description="FAD-binding PCMH-type" evidence="3">
    <location>
        <begin position="49"/>
        <end position="213"/>
    </location>
</feature>
<organism evidence="4 5">
    <name type="scientific">Globodera rostochiensis</name>
    <name type="common">Golden nematode worm</name>
    <name type="synonym">Heterodera rostochiensis</name>
    <dbReference type="NCBI Taxonomy" id="31243"/>
    <lineage>
        <taxon>Eukaryota</taxon>
        <taxon>Metazoa</taxon>
        <taxon>Ecdysozoa</taxon>
        <taxon>Nematoda</taxon>
        <taxon>Chromadorea</taxon>
        <taxon>Rhabditida</taxon>
        <taxon>Tylenchina</taxon>
        <taxon>Tylenchomorpha</taxon>
        <taxon>Tylenchoidea</taxon>
        <taxon>Heteroderidae</taxon>
        <taxon>Heteroderinae</taxon>
        <taxon>Globodera</taxon>
    </lineage>
</organism>
<keyword evidence="2" id="KW-0732">Signal</keyword>
<dbReference type="GO" id="GO:0080049">
    <property type="term" value="F:L-gulono-1,4-lactone dehydrogenase activity"/>
    <property type="evidence" value="ECO:0007669"/>
    <property type="project" value="TreeGrafter"/>
</dbReference>